<dbReference type="Pfam" id="PF20072">
    <property type="entry name" value="DUF6468"/>
    <property type="match status" value="1"/>
</dbReference>
<proteinExistence type="predicted"/>
<dbReference type="OrthoDB" id="8005993at2"/>
<feature type="transmembrane region" description="Helical" evidence="1">
    <location>
        <begin position="6"/>
        <end position="27"/>
    </location>
</feature>
<dbReference type="InterPro" id="IPR045531">
    <property type="entry name" value="DUF6468"/>
</dbReference>
<evidence type="ECO:0000259" key="2">
    <source>
        <dbReference type="Pfam" id="PF20072"/>
    </source>
</evidence>
<sequence>MSSFVVSLIVELMVSGLLAVTIGYCVLLNKRLLRLRSDEQSLKATIAELITATEIAERAIQGLKLTVRECDSTLGERLRTAERFVAEIEREVKSGQEVVERVARITAAARTAAVVRDNAPRVEPVVPAMVGGREPGTIPGHASAASTLAAANAFAARVGTRAA</sequence>
<gene>
    <name evidence="3" type="ORF">E8M01_01285</name>
</gene>
<evidence type="ECO:0000313" key="3">
    <source>
        <dbReference type="EMBL" id="QCI62994.1"/>
    </source>
</evidence>
<dbReference type="RefSeq" id="WP_136958457.1">
    <property type="nucleotide sequence ID" value="NZ_CP039690.1"/>
</dbReference>
<reference evidence="3 4" key="1">
    <citation type="submission" date="2019-04" db="EMBL/GenBank/DDBJ databases">
        <title>Phreatobacter aquaticus sp. nov.</title>
        <authorList>
            <person name="Choi A."/>
        </authorList>
    </citation>
    <scope>NUCLEOTIDE SEQUENCE [LARGE SCALE GENOMIC DNA]</scope>
    <source>
        <strain evidence="3 4">KCTC 52518</strain>
    </source>
</reference>
<keyword evidence="1" id="KW-1133">Transmembrane helix</keyword>
<keyword evidence="1" id="KW-0472">Membrane</keyword>
<protein>
    <submittedName>
        <fullName evidence="3">Chemotaxis protein</fullName>
    </submittedName>
</protein>
<evidence type="ECO:0000256" key="1">
    <source>
        <dbReference type="SAM" id="Phobius"/>
    </source>
</evidence>
<dbReference type="Proteomes" id="UP000298781">
    <property type="component" value="Chromosome"/>
</dbReference>
<feature type="domain" description="DUF6468" evidence="2">
    <location>
        <begin position="35"/>
        <end position="110"/>
    </location>
</feature>
<organism evidence="3 4">
    <name type="scientific">Phreatobacter stygius</name>
    <dbReference type="NCBI Taxonomy" id="1940610"/>
    <lineage>
        <taxon>Bacteria</taxon>
        <taxon>Pseudomonadati</taxon>
        <taxon>Pseudomonadota</taxon>
        <taxon>Alphaproteobacteria</taxon>
        <taxon>Hyphomicrobiales</taxon>
        <taxon>Phreatobacteraceae</taxon>
        <taxon>Phreatobacter</taxon>
    </lineage>
</organism>
<accession>A0A4D7AP82</accession>
<dbReference type="AlphaFoldDB" id="A0A4D7AP82"/>
<name>A0A4D7AP82_9HYPH</name>
<evidence type="ECO:0000313" key="4">
    <source>
        <dbReference type="Proteomes" id="UP000298781"/>
    </source>
</evidence>
<dbReference type="KEGG" id="pstg:E8M01_01285"/>
<keyword evidence="1" id="KW-0812">Transmembrane</keyword>
<keyword evidence="4" id="KW-1185">Reference proteome</keyword>
<dbReference type="EMBL" id="CP039690">
    <property type="protein sequence ID" value="QCI62994.1"/>
    <property type="molecule type" value="Genomic_DNA"/>
</dbReference>